<sequence length="653" mass="75981">MNNVPTFSSTSGYSYRSQRAGSVPSFHSAMQDNINYSTLPSAPLFSSGHEVFDAEYWPRNLQKRSFFDNKGKVFGDDANLLDAMQLRRYVDRKFRASQQLDVFHSNLFDDPALLGDRFTSQPDTFESLEGKLSLALQMLRECMKEKEKMSMELHNGISNESRMTIQRDKEQVERELIISKNSLDELLKEAQYLRSELKKKTFSSDSRRIVTRINTQGSGWDSQKEEIFVKNLAGIAGISEEDVHILESDGAGLLHLILDMKEDQLGELMTKIRKEMSDPSSFLMRALKIEWIRPPESLRLTEAEKTIQQLRMQLMQKEHEQKDDRERLEKALSREKGLQSNLEEVIRASKNQADLLAQSTAKQEELERRLHAELKHSTEMKSFLNEVNPSKLQKMEQDMFQKLDYETKRAQHYEEECKRLAGENKKLLQAARESKSLDQTIEDHKQRRESLIKDNSYMQNRIDSLEAQLQEKMRELTDADRMIAELRREKDENERKIKGLQDKIEEQEVELRSKNSSVTSQTRQINLLSSKLQSLEEDKKEYQRSDYSKSRKLEHDLENCATKLAEKESIISDMDREISKLKELVRLKTTAAYNASADADKLRDENEKMHEALAKGGLDKLNKDKEAYMTEIEELKTKNRALLNRLIDIDDQK</sequence>
<reference evidence="2" key="1">
    <citation type="submission" date="2021-01" db="EMBL/GenBank/DDBJ databases">
        <authorList>
            <person name="Corre E."/>
            <person name="Pelletier E."/>
            <person name="Niang G."/>
            <person name="Scheremetjew M."/>
            <person name="Finn R."/>
            <person name="Kale V."/>
            <person name="Holt S."/>
            <person name="Cochrane G."/>
            <person name="Meng A."/>
            <person name="Brown T."/>
            <person name="Cohen L."/>
        </authorList>
    </citation>
    <scope>NUCLEOTIDE SEQUENCE</scope>
    <source>
        <strain evidence="2">CCMP325</strain>
    </source>
</reference>
<evidence type="ECO:0000313" key="2">
    <source>
        <dbReference type="EMBL" id="CAD8505939.1"/>
    </source>
</evidence>
<feature type="coiled-coil region" evidence="1">
    <location>
        <begin position="618"/>
        <end position="652"/>
    </location>
</feature>
<protein>
    <submittedName>
        <fullName evidence="2">Uncharacterized protein</fullName>
    </submittedName>
</protein>
<name>A0A7S0HYR1_9CRYP</name>
<accession>A0A7S0HYR1</accession>
<dbReference type="EMBL" id="HBEO01033027">
    <property type="protein sequence ID" value="CAD8505939.1"/>
    <property type="molecule type" value="Transcribed_RNA"/>
</dbReference>
<feature type="coiled-coil region" evidence="1">
    <location>
        <begin position="300"/>
        <end position="331"/>
    </location>
</feature>
<proteinExistence type="predicted"/>
<feature type="coiled-coil region" evidence="1">
    <location>
        <begin position="169"/>
        <end position="200"/>
    </location>
</feature>
<keyword evidence="1" id="KW-0175">Coiled coil</keyword>
<feature type="coiled-coil region" evidence="1">
    <location>
        <begin position="410"/>
        <end position="584"/>
    </location>
</feature>
<evidence type="ECO:0000256" key="1">
    <source>
        <dbReference type="SAM" id="Coils"/>
    </source>
</evidence>
<gene>
    <name evidence="2" type="ORF">HPHI1048_LOCUS22328</name>
</gene>
<organism evidence="2">
    <name type="scientific">Hanusia phi</name>
    <dbReference type="NCBI Taxonomy" id="3032"/>
    <lineage>
        <taxon>Eukaryota</taxon>
        <taxon>Cryptophyceae</taxon>
        <taxon>Pyrenomonadales</taxon>
        <taxon>Geminigeraceae</taxon>
        <taxon>Hanusia</taxon>
    </lineage>
</organism>
<dbReference type="AlphaFoldDB" id="A0A7S0HYR1"/>